<reference evidence="11" key="1">
    <citation type="submission" date="2011-11" db="EMBL/GenBank/DDBJ databases">
        <title>The Draft Genome of Spermophilus tridecemlineatus.</title>
        <authorList>
            <consortium name="The Broad Institute Genome Assembly &amp; Analysis Group"/>
            <consortium name="Computational R&amp;D Group"/>
            <consortium name="and Sequencing Platform"/>
            <person name="Di Palma F."/>
            <person name="Alfoldi J."/>
            <person name="Johnson J."/>
            <person name="Berlin A."/>
            <person name="Gnerre S."/>
            <person name="Jaffe D."/>
            <person name="MacCallum I."/>
            <person name="Young S."/>
            <person name="Walker B.J."/>
            <person name="Lindblad-Toh K."/>
        </authorList>
    </citation>
    <scope>NUCLEOTIDE SEQUENCE [LARGE SCALE GENOMIC DNA]</scope>
</reference>
<evidence type="ECO:0000256" key="2">
    <source>
        <dbReference type="ARBA" id="ARBA00022475"/>
    </source>
</evidence>
<proteinExistence type="predicted"/>
<keyword evidence="7" id="KW-0812">Transmembrane</keyword>
<dbReference type="GeneTree" id="ENSGT00390000015960"/>
<evidence type="ECO:0000313" key="11">
    <source>
        <dbReference type="Proteomes" id="UP000005215"/>
    </source>
</evidence>
<reference evidence="10" key="2">
    <citation type="submission" date="2025-08" db="UniProtKB">
        <authorList>
            <consortium name="Ensembl"/>
        </authorList>
    </citation>
    <scope>IDENTIFICATION</scope>
</reference>
<feature type="chain" id="PRO_5012903929" evidence="8">
    <location>
        <begin position="20"/>
        <end position="300"/>
    </location>
</feature>
<keyword evidence="7" id="KW-1133">Transmembrane helix</keyword>
<dbReference type="PANTHER" id="PTHR32286:SF10">
    <property type="entry name" value="LYMPHOCYTE ANTIGEN 6 COMPLEX LOCUS PROTEIN G6F"/>
    <property type="match status" value="1"/>
</dbReference>
<evidence type="ECO:0000256" key="8">
    <source>
        <dbReference type="SAM" id="SignalP"/>
    </source>
</evidence>
<evidence type="ECO:0000256" key="7">
    <source>
        <dbReference type="SAM" id="Phobius"/>
    </source>
</evidence>
<dbReference type="SUPFAM" id="SSF48726">
    <property type="entry name" value="Immunoglobulin"/>
    <property type="match status" value="1"/>
</dbReference>
<keyword evidence="4 7" id="KW-0472">Membrane</keyword>
<evidence type="ECO:0000259" key="9">
    <source>
        <dbReference type="PROSITE" id="PS50835"/>
    </source>
</evidence>
<dbReference type="HOGENOM" id="CLU_071209_0_0_1"/>
<keyword evidence="3 8" id="KW-0732">Signal</keyword>
<feature type="signal peptide" evidence="8">
    <location>
        <begin position="1"/>
        <end position="19"/>
    </location>
</feature>
<dbReference type="EMBL" id="AGTP01099976">
    <property type="status" value="NOT_ANNOTATED_CDS"/>
    <property type="molecule type" value="Genomic_DNA"/>
</dbReference>
<dbReference type="AlphaFoldDB" id="I3MKA6"/>
<name>I3MKA6_ICTTR</name>
<feature type="transmembrane region" description="Helical" evidence="7">
    <location>
        <begin position="238"/>
        <end position="260"/>
    </location>
</feature>
<protein>
    <submittedName>
        <fullName evidence="10">Lymphocyte antigen 6 family member G6F</fullName>
    </submittedName>
</protein>
<dbReference type="SMART" id="SM00409">
    <property type="entry name" value="IG"/>
    <property type="match status" value="1"/>
</dbReference>
<dbReference type="InterPro" id="IPR036179">
    <property type="entry name" value="Ig-like_dom_sf"/>
</dbReference>
<dbReference type="Gene3D" id="2.60.40.10">
    <property type="entry name" value="Immunoglobulins"/>
    <property type="match status" value="1"/>
</dbReference>
<reference evidence="10" key="3">
    <citation type="submission" date="2025-09" db="UniProtKB">
        <authorList>
            <consortium name="Ensembl"/>
        </authorList>
    </citation>
    <scope>IDENTIFICATION</scope>
</reference>
<dbReference type="Ensembl" id="ENSSTOT00000013055.3">
    <property type="protein sequence ID" value="ENSSTOP00000011699.3"/>
    <property type="gene ID" value="ENSSTOG00000013043.3"/>
</dbReference>
<evidence type="ECO:0000313" key="10">
    <source>
        <dbReference type="Ensembl" id="ENSSTOP00000011699.3"/>
    </source>
</evidence>
<evidence type="ECO:0000256" key="5">
    <source>
        <dbReference type="ARBA" id="ARBA00023157"/>
    </source>
</evidence>
<dbReference type="InterPro" id="IPR026524">
    <property type="entry name" value="LY6G6d/LY6G6f"/>
</dbReference>
<dbReference type="STRING" id="43179.ENSSTOP00000011699"/>
<dbReference type="InterPro" id="IPR007110">
    <property type="entry name" value="Ig-like_dom"/>
</dbReference>
<evidence type="ECO:0000256" key="1">
    <source>
        <dbReference type="ARBA" id="ARBA00004236"/>
    </source>
</evidence>
<evidence type="ECO:0000256" key="4">
    <source>
        <dbReference type="ARBA" id="ARBA00023136"/>
    </source>
</evidence>
<keyword evidence="5" id="KW-1015">Disulfide bond</keyword>
<feature type="domain" description="Ig-like" evidence="9">
    <location>
        <begin position="15"/>
        <end position="110"/>
    </location>
</feature>
<dbReference type="Proteomes" id="UP000005215">
    <property type="component" value="Unassembled WGS sequence"/>
</dbReference>
<evidence type="ECO:0000256" key="3">
    <source>
        <dbReference type="ARBA" id="ARBA00022729"/>
    </source>
</evidence>
<dbReference type="InterPro" id="IPR013783">
    <property type="entry name" value="Ig-like_fold"/>
</dbReference>
<gene>
    <name evidence="10" type="primary">LY6G6F</name>
</gene>
<keyword evidence="2" id="KW-1003">Cell membrane</keyword>
<comment type="subcellular location">
    <subcellularLocation>
        <location evidence="1">Cell membrane</location>
    </subcellularLocation>
</comment>
<dbReference type="eggNOG" id="ENOG502SNF5">
    <property type="taxonomic scope" value="Eukaryota"/>
</dbReference>
<dbReference type="FunCoup" id="I3MKA6">
    <property type="interactions" value="57"/>
</dbReference>
<keyword evidence="6" id="KW-0325">Glycoprotein</keyword>
<keyword evidence="11" id="KW-1185">Reference proteome</keyword>
<sequence length="300" mass="33100">MAVLFLLLLFLCGLPQAATDNIQVIYVALGEAMELPCPSPPTLHGDELLSWFHSPGAGSSTILVAQVQVTRSIPNLRKPGKESRLKLLGNYSLWLEGSKDGDAGRYWCTVLGEHHRYQNWRVYDVSVLKGSQFSAKATDGSSCSVLLCFVVPVRRLDSVTWLEGKGPVRGRVHSFWGDGAALLLVCPGEGFPEPKGHRPRIIRCLVSQNKGVSFSLAAASMEASPNLSVPSMAWDVTWILMLSLTVGQAFTILALSIMLWRRRVREVQGRDASIPHFKPEIQIYENIHLAHLSPPAHKTR</sequence>
<organism evidence="10 11">
    <name type="scientific">Ictidomys tridecemlineatus</name>
    <name type="common">Thirteen-lined ground squirrel</name>
    <name type="synonym">Spermophilus tridecemlineatus</name>
    <dbReference type="NCBI Taxonomy" id="43179"/>
    <lineage>
        <taxon>Eukaryota</taxon>
        <taxon>Metazoa</taxon>
        <taxon>Chordata</taxon>
        <taxon>Craniata</taxon>
        <taxon>Vertebrata</taxon>
        <taxon>Euteleostomi</taxon>
        <taxon>Mammalia</taxon>
        <taxon>Eutheria</taxon>
        <taxon>Euarchontoglires</taxon>
        <taxon>Glires</taxon>
        <taxon>Rodentia</taxon>
        <taxon>Sciuromorpha</taxon>
        <taxon>Sciuridae</taxon>
        <taxon>Xerinae</taxon>
        <taxon>Marmotini</taxon>
        <taxon>Ictidomys</taxon>
    </lineage>
</organism>
<dbReference type="PANTHER" id="PTHR32286">
    <property type="entry name" value="LYMPHOCYTE ANTIGEN 6 COMPLEX LOCUS PROTEIN G6F"/>
    <property type="match status" value="1"/>
</dbReference>
<dbReference type="InParanoid" id="I3MKA6"/>
<dbReference type="InterPro" id="IPR003599">
    <property type="entry name" value="Ig_sub"/>
</dbReference>
<dbReference type="GO" id="GO:0005886">
    <property type="term" value="C:plasma membrane"/>
    <property type="evidence" value="ECO:0007669"/>
    <property type="project" value="UniProtKB-SubCell"/>
</dbReference>
<accession>I3MKA6</accession>
<evidence type="ECO:0000256" key="6">
    <source>
        <dbReference type="ARBA" id="ARBA00023180"/>
    </source>
</evidence>
<dbReference type="PROSITE" id="PS50835">
    <property type="entry name" value="IG_LIKE"/>
    <property type="match status" value="1"/>
</dbReference>